<dbReference type="SUPFAM" id="SSF81653">
    <property type="entry name" value="Calcium ATPase, transduction domain A"/>
    <property type="match status" value="1"/>
</dbReference>
<evidence type="ECO:0000313" key="24">
    <source>
        <dbReference type="Proteomes" id="UP000050794"/>
    </source>
</evidence>
<keyword evidence="6 18" id="KW-0479">Metal-binding</keyword>
<dbReference type="Gene3D" id="3.40.50.1000">
    <property type="entry name" value="HAD superfamily/HAD-like"/>
    <property type="match status" value="2"/>
</dbReference>
<comment type="subcellular location">
    <subcellularLocation>
        <location evidence="2">Endomembrane system</location>
        <topology evidence="2">Multi-pass membrane protein</topology>
    </subcellularLocation>
    <subcellularLocation>
        <location evidence="3">Endoplasmic reticulum membrane</location>
    </subcellularLocation>
    <subcellularLocation>
        <location evidence="19">Membrane</location>
        <topology evidence="19">Multi-pass membrane protein</topology>
    </subcellularLocation>
</comment>
<dbReference type="Pfam" id="PF16209">
    <property type="entry name" value="PhoLip_ATPase_N"/>
    <property type="match status" value="1"/>
</dbReference>
<feature type="transmembrane region" description="Helical" evidence="19">
    <location>
        <begin position="1392"/>
        <end position="1415"/>
    </location>
</feature>
<feature type="active site" description="4-aspartylphosphate intermediate" evidence="16">
    <location>
        <position position="440"/>
    </location>
</feature>
<comment type="catalytic activity">
    <reaction evidence="15">
        <text>a beta-D-glucosyl-(1&lt;-&gt;1')-N-acylsphing-4-enine(out) + ATP + H2O = a beta-D-glucosyl-(1&lt;-&gt;1')-N-acylsphing-4-enine(in) + ADP + phosphate + H(+)</text>
        <dbReference type="Rhea" id="RHEA:66036"/>
        <dbReference type="ChEBI" id="CHEBI:15377"/>
        <dbReference type="ChEBI" id="CHEBI:15378"/>
        <dbReference type="ChEBI" id="CHEBI:22801"/>
        <dbReference type="ChEBI" id="CHEBI:30616"/>
        <dbReference type="ChEBI" id="CHEBI:43474"/>
        <dbReference type="ChEBI" id="CHEBI:456216"/>
    </reaction>
    <physiologicalReaction direction="left-to-right" evidence="15">
        <dbReference type="Rhea" id="RHEA:66037"/>
    </physiologicalReaction>
</comment>
<evidence type="ECO:0000259" key="21">
    <source>
        <dbReference type="Pfam" id="PF16209"/>
    </source>
</evidence>
<feature type="binding site" evidence="18">
    <location>
        <position position="1185"/>
    </location>
    <ligand>
        <name>Mg(2+)</name>
        <dbReference type="ChEBI" id="CHEBI:18420"/>
    </ligand>
</feature>
<dbReference type="Pfam" id="PF16212">
    <property type="entry name" value="PhoLip_ATPase_C"/>
    <property type="match status" value="2"/>
</dbReference>
<dbReference type="Gene3D" id="1.20.1110.10">
    <property type="entry name" value="Calcium-transporting ATPase, transmembrane domain"/>
    <property type="match status" value="1"/>
</dbReference>
<feature type="binding site" evidence="17">
    <location>
        <position position="962"/>
    </location>
    <ligand>
        <name>ATP</name>
        <dbReference type="ChEBI" id="CHEBI:30616"/>
    </ligand>
</feature>
<feature type="binding site" evidence="18">
    <location>
        <position position="1181"/>
    </location>
    <ligand>
        <name>Mg(2+)</name>
        <dbReference type="ChEBI" id="CHEBI:18420"/>
    </ligand>
</feature>
<feature type="binding site" evidence="17">
    <location>
        <position position="899"/>
    </location>
    <ligand>
        <name>ATP</name>
        <dbReference type="ChEBI" id="CHEBI:30616"/>
    </ligand>
</feature>
<dbReference type="GO" id="GO:0000287">
    <property type="term" value="F:magnesium ion binding"/>
    <property type="evidence" value="ECO:0007669"/>
    <property type="project" value="UniProtKB-UniRule"/>
</dbReference>
<evidence type="ECO:0000256" key="14">
    <source>
        <dbReference type="ARBA" id="ARBA00034036"/>
    </source>
</evidence>
<comment type="cofactor">
    <cofactor evidence="1 18">
        <name>Mg(2+)</name>
        <dbReference type="ChEBI" id="CHEBI:18420"/>
    </cofactor>
</comment>
<evidence type="ECO:0000256" key="11">
    <source>
        <dbReference type="ARBA" id="ARBA00022967"/>
    </source>
</evidence>
<feature type="transmembrane region" description="Helical" evidence="19">
    <location>
        <begin position="320"/>
        <end position="344"/>
    </location>
</feature>
<dbReference type="InterPro" id="IPR023299">
    <property type="entry name" value="ATPase_P-typ_cyto_dom_N"/>
</dbReference>
<evidence type="ECO:0000256" key="3">
    <source>
        <dbReference type="ARBA" id="ARBA00004586"/>
    </source>
</evidence>
<dbReference type="Gene3D" id="2.70.150.10">
    <property type="entry name" value="Calcium-transporting ATPase, cytoplasmic transduction domain A"/>
    <property type="match status" value="1"/>
</dbReference>
<feature type="binding site" evidence="17">
    <location>
        <position position="442"/>
    </location>
    <ligand>
        <name>ATP</name>
        <dbReference type="ChEBI" id="CHEBI:30616"/>
    </ligand>
</feature>
<dbReference type="GO" id="GO:0045332">
    <property type="term" value="P:phospholipid translocation"/>
    <property type="evidence" value="ECO:0007669"/>
    <property type="project" value="TreeGrafter"/>
</dbReference>
<dbReference type="Pfam" id="PF13246">
    <property type="entry name" value="Cation_ATPase"/>
    <property type="match status" value="1"/>
</dbReference>
<evidence type="ECO:0000256" key="16">
    <source>
        <dbReference type="PIRSR" id="PIRSR606539-1"/>
    </source>
</evidence>
<dbReference type="PANTHER" id="PTHR24092:SF218">
    <property type="entry name" value="PHOSPHOLIPID-TRANSPORTING ATPASE"/>
    <property type="match status" value="1"/>
</dbReference>
<dbReference type="GO" id="GO:0005886">
    <property type="term" value="C:plasma membrane"/>
    <property type="evidence" value="ECO:0007669"/>
    <property type="project" value="TreeGrafter"/>
</dbReference>
<dbReference type="PROSITE" id="PS00154">
    <property type="entry name" value="ATPASE_E1_E2"/>
    <property type="match status" value="1"/>
</dbReference>
<dbReference type="InterPro" id="IPR023214">
    <property type="entry name" value="HAD_sf"/>
</dbReference>
<proteinExistence type="inferred from homology"/>
<keyword evidence="5 19" id="KW-0812">Transmembrane</keyword>
<dbReference type="InterPro" id="IPR036412">
    <property type="entry name" value="HAD-like_sf"/>
</dbReference>
<dbReference type="GO" id="GO:0140326">
    <property type="term" value="F:ATPase-coupled intramembrane lipid transporter activity"/>
    <property type="evidence" value="ECO:0007669"/>
    <property type="project" value="UniProtKB-EC"/>
</dbReference>
<feature type="binding site" evidence="17">
    <location>
        <position position="1155"/>
    </location>
    <ligand>
        <name>ATP</name>
        <dbReference type="ChEBI" id="CHEBI:30616"/>
    </ligand>
</feature>
<dbReference type="InterPro" id="IPR044492">
    <property type="entry name" value="P_typ_ATPase_HD_dom"/>
</dbReference>
<organism evidence="24 25">
    <name type="scientific">Toxocara canis</name>
    <name type="common">Canine roundworm</name>
    <dbReference type="NCBI Taxonomy" id="6265"/>
    <lineage>
        <taxon>Eukaryota</taxon>
        <taxon>Metazoa</taxon>
        <taxon>Ecdysozoa</taxon>
        <taxon>Nematoda</taxon>
        <taxon>Chromadorea</taxon>
        <taxon>Rhabditida</taxon>
        <taxon>Spirurina</taxon>
        <taxon>Ascaridomorpha</taxon>
        <taxon>Ascaridoidea</taxon>
        <taxon>Toxocaridae</taxon>
        <taxon>Toxocara</taxon>
    </lineage>
</organism>
<feature type="compositionally biased region" description="Polar residues" evidence="20">
    <location>
        <begin position="759"/>
        <end position="770"/>
    </location>
</feature>
<dbReference type="PANTHER" id="PTHR24092">
    <property type="entry name" value="PROBABLE PHOSPHOLIPID-TRANSPORTING ATPASE"/>
    <property type="match status" value="1"/>
</dbReference>
<feature type="binding site" evidence="17">
    <location>
        <position position="856"/>
    </location>
    <ligand>
        <name>ATP</name>
        <dbReference type="ChEBI" id="CHEBI:30616"/>
    </ligand>
</feature>
<comment type="similarity">
    <text evidence="4 19">Belongs to the cation transport ATPase (P-type) (TC 3.A.3) family. Type IV subfamily.</text>
</comment>
<evidence type="ECO:0000256" key="20">
    <source>
        <dbReference type="SAM" id="MobiDB-lite"/>
    </source>
</evidence>
<dbReference type="NCBIfam" id="TIGR01494">
    <property type="entry name" value="ATPase_P-type"/>
    <property type="match status" value="2"/>
</dbReference>
<reference evidence="23 24" key="2">
    <citation type="submission" date="2018-11" db="EMBL/GenBank/DDBJ databases">
        <authorList>
            <consortium name="Pathogen Informatics"/>
        </authorList>
    </citation>
    <scope>NUCLEOTIDE SEQUENCE [LARGE SCALE GENOMIC DNA]</scope>
</reference>
<dbReference type="InterPro" id="IPR018303">
    <property type="entry name" value="ATPase_P-typ_P_site"/>
</dbReference>
<dbReference type="FunFam" id="2.70.150.10:FF:000054">
    <property type="entry name" value="Phospholipid-transporting ATPase"/>
    <property type="match status" value="1"/>
</dbReference>
<dbReference type="WBParaSite" id="TCNE_0000955301-mRNA-1">
    <property type="protein sequence ID" value="TCNE_0000955301-mRNA-1"/>
    <property type="gene ID" value="TCNE_0000955301"/>
</dbReference>
<feature type="binding site" evidence="17">
    <location>
        <position position="1161"/>
    </location>
    <ligand>
        <name>ATP</name>
        <dbReference type="ChEBI" id="CHEBI:30616"/>
    </ligand>
</feature>
<evidence type="ECO:0000256" key="7">
    <source>
        <dbReference type="ARBA" id="ARBA00022741"/>
    </source>
</evidence>
<feature type="binding site" evidence="17">
    <location>
        <position position="440"/>
    </location>
    <ligand>
        <name>ATP</name>
        <dbReference type="ChEBI" id="CHEBI:30616"/>
    </ligand>
</feature>
<evidence type="ECO:0000256" key="8">
    <source>
        <dbReference type="ARBA" id="ARBA00022824"/>
    </source>
</evidence>
<protein>
    <recommendedName>
        <fullName evidence="19">Phospholipid-transporting ATPase</fullName>
        <ecNumber evidence="19">7.6.2.1</ecNumber>
    </recommendedName>
</protein>
<feature type="binding site" evidence="17">
    <location>
        <position position="1044"/>
    </location>
    <ligand>
        <name>ATP</name>
        <dbReference type="ChEBI" id="CHEBI:30616"/>
    </ligand>
</feature>
<keyword evidence="24" id="KW-1185">Reference proteome</keyword>
<dbReference type="SFLD" id="SFLDS00003">
    <property type="entry name" value="Haloacid_Dehalogenase"/>
    <property type="match status" value="1"/>
</dbReference>
<dbReference type="FunFam" id="3.40.50.1000:FF:000014">
    <property type="entry name" value="Phospholipid-transporting ATPase"/>
    <property type="match status" value="1"/>
</dbReference>
<dbReference type="InterPro" id="IPR023298">
    <property type="entry name" value="ATPase_P-typ_TM_dom_sf"/>
</dbReference>
<feature type="domain" description="P-type ATPase N-terminal" evidence="21">
    <location>
        <begin position="67"/>
        <end position="121"/>
    </location>
</feature>
<evidence type="ECO:0000256" key="15">
    <source>
        <dbReference type="ARBA" id="ARBA00050913"/>
    </source>
</evidence>
<feature type="transmembrane region" description="Helical" evidence="19">
    <location>
        <begin position="1363"/>
        <end position="1385"/>
    </location>
</feature>
<evidence type="ECO:0000313" key="25">
    <source>
        <dbReference type="WBParaSite" id="TCNE_0000955301-mRNA-1"/>
    </source>
</evidence>
<feature type="transmembrane region" description="Helical" evidence="19">
    <location>
        <begin position="103"/>
        <end position="122"/>
    </location>
</feature>
<dbReference type="FunFam" id="3.40.1110.10:FF:000009">
    <property type="entry name" value="Phospholipid-transporting ATPase"/>
    <property type="match status" value="1"/>
</dbReference>
<gene>
    <name evidence="23" type="ORF">TCNE_LOCUS9553</name>
</gene>
<keyword evidence="9 17" id="KW-0067">ATP-binding</keyword>
<feature type="region of interest" description="Disordered" evidence="20">
    <location>
        <begin position="711"/>
        <end position="770"/>
    </location>
</feature>
<evidence type="ECO:0000259" key="22">
    <source>
        <dbReference type="Pfam" id="PF16212"/>
    </source>
</evidence>
<feature type="binding site" evidence="17">
    <location>
        <position position="1042"/>
    </location>
    <ligand>
        <name>ATP</name>
        <dbReference type="ChEBI" id="CHEBI:30616"/>
    </ligand>
</feature>
<keyword evidence="13 19" id="KW-0472">Membrane</keyword>
<evidence type="ECO:0000256" key="19">
    <source>
        <dbReference type="RuleBase" id="RU362033"/>
    </source>
</evidence>
<feature type="compositionally biased region" description="Basic and acidic residues" evidence="20">
    <location>
        <begin position="733"/>
        <end position="752"/>
    </location>
</feature>
<feature type="binding site" evidence="17">
    <location>
        <position position="1184"/>
    </location>
    <ligand>
        <name>ATP</name>
        <dbReference type="ChEBI" id="CHEBI:30616"/>
    </ligand>
</feature>
<dbReference type="Proteomes" id="UP000050794">
    <property type="component" value="Unassembled WGS sequence"/>
</dbReference>
<keyword evidence="7 17" id="KW-0547">Nucleotide-binding</keyword>
<dbReference type="InterPro" id="IPR006539">
    <property type="entry name" value="P-type_ATPase_IV"/>
</dbReference>
<feature type="binding site" evidence="17">
    <location>
        <position position="1185"/>
    </location>
    <ligand>
        <name>ATP</name>
        <dbReference type="ChEBI" id="CHEBI:30616"/>
    </ligand>
</feature>
<feature type="domain" description="P-type ATPase C-terminal" evidence="22">
    <location>
        <begin position="1207"/>
        <end position="1276"/>
    </location>
</feature>
<feature type="binding site" evidence="18">
    <location>
        <position position="442"/>
    </location>
    <ligand>
        <name>Mg(2+)</name>
        <dbReference type="ChEBI" id="CHEBI:18420"/>
    </ligand>
</feature>
<evidence type="ECO:0000256" key="4">
    <source>
        <dbReference type="ARBA" id="ARBA00008109"/>
    </source>
</evidence>
<dbReference type="GO" id="GO:0005524">
    <property type="term" value="F:ATP binding"/>
    <property type="evidence" value="ECO:0007669"/>
    <property type="project" value="UniProtKB-UniRule"/>
</dbReference>
<keyword evidence="11 19" id="KW-1278">Translocase</keyword>
<keyword evidence="10 18" id="KW-0460">Magnesium</keyword>
<dbReference type="InterPro" id="IPR032631">
    <property type="entry name" value="P-type_ATPase_N"/>
</dbReference>
<dbReference type="InterPro" id="IPR001757">
    <property type="entry name" value="P_typ_ATPase"/>
</dbReference>
<dbReference type="EC" id="7.6.2.1" evidence="19"/>
<evidence type="ECO:0000256" key="12">
    <source>
        <dbReference type="ARBA" id="ARBA00022989"/>
    </source>
</evidence>
<dbReference type="SUPFAM" id="SSF81665">
    <property type="entry name" value="Calcium ATPase, transmembrane domain M"/>
    <property type="match status" value="1"/>
</dbReference>
<feature type="binding site" evidence="17">
    <location>
        <position position="922"/>
    </location>
    <ligand>
        <name>ATP</name>
        <dbReference type="ChEBI" id="CHEBI:30616"/>
    </ligand>
</feature>
<reference evidence="25" key="1">
    <citation type="submission" date="2016-06" db="UniProtKB">
        <authorList>
            <consortium name="WormBaseParasite"/>
        </authorList>
    </citation>
    <scope>IDENTIFICATION</scope>
</reference>
<evidence type="ECO:0000256" key="9">
    <source>
        <dbReference type="ARBA" id="ARBA00022840"/>
    </source>
</evidence>
<sequence length="1522" mass="170960">MTSGVMPAFSNPAPIIRHKAERSSRALKNLLPCGACCCAAAPSAAKPEFRKVLPNHRFDSNTPRYEHPNKRIYADNRVCTTKYSLLTFLPKNLFEQFHRAANLYFIFIVILNMTIGAFGRYISMIPITFVLMVTAVKDAFEDYRRYKSDIKINHSTCRVWDNEQCRYRKMEWRHVLVGDFVHLSCNEIIPADILLLRSSDENGICYVETSNLDGESSLKQRQIIASMGSAPIEFTPRDFTATIYCEQPNNQIYRFNGYLEHENGVKEPVDKMNLLLRGCEVRNTDFVEGIVLYAGRDTKAMLNNSGPRYKRSELERLTNWDIIWCVLILLIMCFTGAIFSTIWLSSFSDPYQVPYLTFVKNVDTLNPGLEGFVNFWSYIIVLQVMIPISLYVSIEIIKLGQIYLTSQDINMYYELADKRIQCRALNIPEELGQVQFVMSDKTGTLTENQMIFRRCYVAGHDYSTETTTASVVGSRNLPLSKTDPELRSRLSEAAESFLSRGDLSFEDDSPRSDLMHFFINMAICNTVVVNAQPHHDHLDESGFFVGDSFIAGNSAFHLPSPTSGNPPSRVIRKSGDVRKGKLDTIAKVSFACTRVDSTTDQEPSTSVKLHFESAVIARPNRAEAASRACLVEVAHSSPVVFSADASSCAPECQAGNVDIREENDITSEVTVTNQGDSGAEQLAVGVIGPDTRTNGLKKVEKSVAEVEDAEVLHNNGDGLGIPSSEMDGADVECDSRPATNEDEKRAAEEHAEASICESEMTTSGTGHSTSVADHLSTASMSHSSSEHSLMMLGHLLGSDVFRISSSKLLSLNFSKLHMKGFKLSPLLRFKKSTPSEEHLEGEVVQNPIYEAESPDELALVEAASDYGVRLCSRHLRFTLIQLAPHGYILKYKVLHVLPFDSDRKRMSVIVRDRMGRVVVYCKGADSAIFPVISERFRTSSRGAKIVCKAEEYISLYASYGLRTLCLCKRFLTEHEYTLWKLEHDKAEMALEDREERLIESAHRIEVELELLGVSAIEDRLQDGVPECIDSLRRAGINVWVLTGDKVETAVNIAYASNARSESDTGEMLDLMYDRMWRGANVFPEGRISSLTRRFPPPSVDGSRSALLSSTVPTNSEHAQFGIVVSGATLAFCLLPSNLNKFLRIVEKSNSVLCCRATPLQKASVVKLVKEQLKGKVLAIGDGANDVSMIQCADVGIGISGQEGMQAVMASDFALARFRFLSRLLLVHGHWCYYRLALIILYFFYKNALFVFVLFWCQMFNGFSAQVPIDPIYLMYRRCYLEWPIRTHPPNYFFKYLPYTLKEDAPRKQQKNITGWGAEEMKFSFGMLYRWYSFWLNMLDALWQSAAIYFTAHMVFADTDCDVWKFGFVLCTQLLFVNSFHFAIFVHLWTSAVLLSLVLSMGAYFAFALIYNAIVSPSFNVKDPPVMVADFAVCDIRFWLVVLLSTAIALAPRLIITVLVNAFAPSAVIRERMQQRQRERARNDKAASLRVQWMKHGSRAIKVIIGNSEDSGCSERPSTSVNA</sequence>
<dbReference type="GO" id="GO:0005789">
    <property type="term" value="C:endoplasmic reticulum membrane"/>
    <property type="evidence" value="ECO:0007669"/>
    <property type="project" value="UniProtKB-SubCell"/>
</dbReference>
<evidence type="ECO:0000256" key="10">
    <source>
        <dbReference type="ARBA" id="ARBA00022842"/>
    </source>
</evidence>
<dbReference type="SUPFAM" id="SSF56784">
    <property type="entry name" value="HAD-like"/>
    <property type="match status" value="1"/>
</dbReference>
<comment type="catalytic activity">
    <reaction evidence="14 19">
        <text>ATP + H2O + phospholipidSide 1 = ADP + phosphate + phospholipidSide 2.</text>
        <dbReference type="EC" id="7.6.2.1"/>
    </reaction>
</comment>
<evidence type="ECO:0000256" key="5">
    <source>
        <dbReference type="ARBA" id="ARBA00022692"/>
    </source>
</evidence>
<keyword evidence="12 19" id="KW-1133">Transmembrane helix</keyword>
<accession>A0A183UM33</accession>
<evidence type="ECO:0000256" key="13">
    <source>
        <dbReference type="ARBA" id="ARBA00023136"/>
    </source>
</evidence>
<name>A0A183UM33_TOXCA</name>
<dbReference type="SUPFAM" id="SSF81660">
    <property type="entry name" value="Metal cation-transporting ATPase, ATP-binding domain N"/>
    <property type="match status" value="1"/>
</dbReference>
<feature type="binding site" evidence="17">
    <location>
        <position position="441"/>
    </location>
    <ligand>
        <name>ATP</name>
        <dbReference type="ChEBI" id="CHEBI:30616"/>
    </ligand>
</feature>
<dbReference type="InterPro" id="IPR008250">
    <property type="entry name" value="ATPase_P-typ_transduc_dom_A_sf"/>
</dbReference>
<dbReference type="GO" id="GO:0016887">
    <property type="term" value="F:ATP hydrolysis activity"/>
    <property type="evidence" value="ECO:0007669"/>
    <property type="project" value="InterPro"/>
</dbReference>
<feature type="binding site" evidence="17">
    <location>
        <position position="1043"/>
    </location>
    <ligand>
        <name>ATP</name>
        <dbReference type="ChEBI" id="CHEBI:30616"/>
    </ligand>
</feature>
<feature type="binding site" evidence="18">
    <location>
        <position position="440"/>
    </location>
    <ligand>
        <name>Mg(2+)</name>
        <dbReference type="ChEBI" id="CHEBI:18420"/>
    </ligand>
</feature>
<evidence type="ECO:0000256" key="2">
    <source>
        <dbReference type="ARBA" id="ARBA00004127"/>
    </source>
</evidence>
<dbReference type="SFLD" id="SFLDG00002">
    <property type="entry name" value="C1.7:_P-type_atpase_like"/>
    <property type="match status" value="1"/>
</dbReference>
<dbReference type="EMBL" id="UYWY01020208">
    <property type="protein sequence ID" value="VDM40874.1"/>
    <property type="molecule type" value="Genomic_DNA"/>
</dbReference>
<dbReference type="Gene3D" id="3.40.1110.10">
    <property type="entry name" value="Calcium-transporting ATPase, cytoplasmic domain N"/>
    <property type="match status" value="2"/>
</dbReference>
<feature type="transmembrane region" description="Helical" evidence="19">
    <location>
        <begin position="1223"/>
        <end position="1244"/>
    </location>
</feature>
<evidence type="ECO:0000256" key="1">
    <source>
        <dbReference type="ARBA" id="ARBA00001946"/>
    </source>
</evidence>
<evidence type="ECO:0000313" key="23">
    <source>
        <dbReference type="EMBL" id="VDM40874.1"/>
    </source>
</evidence>
<dbReference type="SFLD" id="SFLDF00027">
    <property type="entry name" value="p-type_atpase"/>
    <property type="match status" value="1"/>
</dbReference>
<feature type="transmembrane region" description="Helical" evidence="19">
    <location>
        <begin position="1435"/>
        <end position="1468"/>
    </location>
</feature>
<dbReference type="InterPro" id="IPR032630">
    <property type="entry name" value="P_typ_ATPase_c"/>
</dbReference>
<feature type="domain" description="P-type ATPase C-terminal" evidence="22">
    <location>
        <begin position="1326"/>
        <end position="1465"/>
    </location>
</feature>
<evidence type="ECO:0000256" key="17">
    <source>
        <dbReference type="PIRSR" id="PIRSR606539-2"/>
    </source>
</evidence>
<evidence type="ECO:0000256" key="6">
    <source>
        <dbReference type="ARBA" id="ARBA00022723"/>
    </source>
</evidence>
<evidence type="ECO:0000256" key="18">
    <source>
        <dbReference type="PIRSR" id="PIRSR606539-3"/>
    </source>
</evidence>
<keyword evidence="8" id="KW-0256">Endoplasmic reticulum</keyword>
<dbReference type="NCBIfam" id="TIGR01652">
    <property type="entry name" value="ATPase-Plipid"/>
    <property type="match status" value="2"/>
</dbReference>
<feature type="transmembrane region" description="Helical" evidence="19">
    <location>
        <begin position="1330"/>
        <end position="1351"/>
    </location>
</feature>